<comment type="similarity">
    <text evidence="3 9">Belongs to the FliF family.</text>
</comment>
<evidence type="ECO:0000256" key="9">
    <source>
        <dbReference type="PIRNR" id="PIRNR004862"/>
    </source>
</evidence>
<dbReference type="InterPro" id="IPR013556">
    <property type="entry name" value="Flag_M-ring_C"/>
</dbReference>
<evidence type="ECO:0000313" key="16">
    <source>
        <dbReference type="Proteomes" id="UP001183643"/>
    </source>
</evidence>
<evidence type="ECO:0000259" key="13">
    <source>
        <dbReference type="Pfam" id="PF01514"/>
    </source>
</evidence>
<dbReference type="InterPro" id="IPR045851">
    <property type="entry name" value="AMP-bd_C_sf"/>
</dbReference>
<evidence type="ECO:0000259" key="14">
    <source>
        <dbReference type="Pfam" id="PF08345"/>
    </source>
</evidence>
<dbReference type="PRINTS" id="PR01009">
    <property type="entry name" value="FLGMRINGFLIF"/>
</dbReference>
<feature type="coiled-coil region" evidence="10">
    <location>
        <begin position="458"/>
        <end position="492"/>
    </location>
</feature>
<keyword evidence="6 12" id="KW-1133">Transmembrane helix</keyword>
<dbReference type="Pfam" id="PF08345">
    <property type="entry name" value="YscJ_FliF_C"/>
    <property type="match status" value="1"/>
</dbReference>
<keyword evidence="4" id="KW-1003">Cell membrane</keyword>
<name>A0AAE3YV70_9ACTN</name>
<keyword evidence="16" id="KW-1185">Reference proteome</keyword>
<sequence length="527" mass="55790">MQKNRLPAPVRRLTDSFSSFTTGQKAVTIFAVLALAIGGYFFATWAAKPSYAMLFNNLSGEDASSIVESLTAAGVEYELADGGATIMVPQDQVYDLRIQMSGEGLPADSESGYKLLDEQGITTSEFMQHVGYQRALEGELNKTIGAIDGVQAATVHLAIPQKDVFSDDAEKPTASVLIAAQGNTPLNSQQVQSVVHLVASSVDGLDPTAVTVADSSGKVLSAGDGSAVGAGSGDSDQRTAAFQTQMNNKVQAMLDTVLGPGNSTVTTTADLDFDNTETRSTKYSYDPTVPALSESNSRETYSNGGNTAAGVLGPDNIQVPNGAAGAGGNYEATDNTRNNAVNKVEEVRKAAGGSLKKLNMGIIINSKVAGGMDPAEVERQVAAAVGIDTARGDTLAVSAVPFDTTAADAAAASLAQATTAEKQATYLSLAKTGAVVLILLILVFIAWRAGRRARRQRLTEEELARLAAEEEAERARRAMMSTQVEIERANDQHAEDRAMRQKEIERMVDEQPDEVAQMLRGWMSERR</sequence>
<keyword evidence="7 12" id="KW-0472">Membrane</keyword>
<dbReference type="GO" id="GO:0003774">
    <property type="term" value="F:cytoskeletal motor activity"/>
    <property type="evidence" value="ECO:0007669"/>
    <property type="project" value="InterPro"/>
</dbReference>
<dbReference type="InterPro" id="IPR000067">
    <property type="entry name" value="FlgMring_FliF"/>
</dbReference>
<dbReference type="EMBL" id="JAVDYB010000001">
    <property type="protein sequence ID" value="MDR7280489.1"/>
    <property type="molecule type" value="Genomic_DNA"/>
</dbReference>
<keyword evidence="15" id="KW-0282">Flagellum</keyword>
<dbReference type="Pfam" id="PF01514">
    <property type="entry name" value="YscJ_FliF"/>
    <property type="match status" value="1"/>
</dbReference>
<comment type="caution">
    <text evidence="15">The sequence shown here is derived from an EMBL/GenBank/DDBJ whole genome shotgun (WGS) entry which is preliminary data.</text>
</comment>
<feature type="transmembrane region" description="Helical" evidence="12">
    <location>
        <begin position="26"/>
        <end position="47"/>
    </location>
</feature>
<feature type="region of interest" description="Disordered" evidence="11">
    <location>
        <begin position="281"/>
        <end position="301"/>
    </location>
</feature>
<dbReference type="Gene3D" id="3.30.300.30">
    <property type="match status" value="1"/>
</dbReference>
<keyword evidence="8 9" id="KW-0975">Bacterial flagellum</keyword>
<evidence type="ECO:0000313" key="15">
    <source>
        <dbReference type="EMBL" id="MDR7280489.1"/>
    </source>
</evidence>
<dbReference type="InterPro" id="IPR043427">
    <property type="entry name" value="YscJ/FliF"/>
</dbReference>
<evidence type="ECO:0000256" key="3">
    <source>
        <dbReference type="ARBA" id="ARBA00007971"/>
    </source>
</evidence>
<evidence type="ECO:0000256" key="12">
    <source>
        <dbReference type="SAM" id="Phobius"/>
    </source>
</evidence>
<proteinExistence type="inferred from homology"/>
<keyword evidence="10" id="KW-0175">Coiled coil</keyword>
<comment type="subcellular location">
    <subcellularLocation>
        <location evidence="1 9">Bacterial flagellum basal body</location>
    </subcellularLocation>
    <subcellularLocation>
        <location evidence="2">Cell membrane</location>
        <topology evidence="2">Multi-pass membrane protein</topology>
    </subcellularLocation>
</comment>
<evidence type="ECO:0000256" key="11">
    <source>
        <dbReference type="SAM" id="MobiDB-lite"/>
    </source>
</evidence>
<dbReference type="PANTHER" id="PTHR30046">
    <property type="entry name" value="FLAGELLAR M-RING PROTEIN"/>
    <property type="match status" value="1"/>
</dbReference>
<evidence type="ECO:0000256" key="1">
    <source>
        <dbReference type="ARBA" id="ARBA00004117"/>
    </source>
</evidence>
<evidence type="ECO:0000256" key="8">
    <source>
        <dbReference type="ARBA" id="ARBA00023143"/>
    </source>
</evidence>
<reference evidence="15" key="1">
    <citation type="submission" date="2023-07" db="EMBL/GenBank/DDBJ databases">
        <title>Sequencing the genomes of 1000 actinobacteria strains.</title>
        <authorList>
            <person name="Klenk H.-P."/>
        </authorList>
    </citation>
    <scope>NUCLEOTIDE SEQUENCE</scope>
    <source>
        <strain evidence="15">DSM 44707</strain>
    </source>
</reference>
<evidence type="ECO:0000256" key="2">
    <source>
        <dbReference type="ARBA" id="ARBA00004651"/>
    </source>
</evidence>
<dbReference type="Proteomes" id="UP001183643">
    <property type="component" value="Unassembled WGS sequence"/>
</dbReference>
<evidence type="ECO:0000256" key="10">
    <source>
        <dbReference type="SAM" id="Coils"/>
    </source>
</evidence>
<organism evidence="15 16">
    <name type="scientific">Catenuloplanes atrovinosus</name>
    <dbReference type="NCBI Taxonomy" id="137266"/>
    <lineage>
        <taxon>Bacteria</taxon>
        <taxon>Bacillati</taxon>
        <taxon>Actinomycetota</taxon>
        <taxon>Actinomycetes</taxon>
        <taxon>Micromonosporales</taxon>
        <taxon>Micromonosporaceae</taxon>
        <taxon>Catenuloplanes</taxon>
    </lineage>
</organism>
<dbReference type="PANTHER" id="PTHR30046:SF0">
    <property type="entry name" value="FLAGELLAR M-RING PROTEIN"/>
    <property type="match status" value="1"/>
</dbReference>
<keyword evidence="5 12" id="KW-0812">Transmembrane</keyword>
<dbReference type="NCBIfam" id="TIGR00206">
    <property type="entry name" value="fliF"/>
    <property type="match status" value="1"/>
</dbReference>
<evidence type="ECO:0000256" key="5">
    <source>
        <dbReference type="ARBA" id="ARBA00022692"/>
    </source>
</evidence>
<accession>A0AAE3YV70</accession>
<dbReference type="AlphaFoldDB" id="A0AAE3YV70"/>
<gene>
    <name evidence="15" type="ORF">J2S41_007267</name>
</gene>
<feature type="transmembrane region" description="Helical" evidence="12">
    <location>
        <begin position="426"/>
        <end position="447"/>
    </location>
</feature>
<keyword evidence="15" id="KW-0966">Cell projection</keyword>
<dbReference type="InterPro" id="IPR006182">
    <property type="entry name" value="FliF_N_dom"/>
</dbReference>
<dbReference type="RefSeq" id="WP_310374893.1">
    <property type="nucleotide sequence ID" value="NZ_JAVDYB010000001.1"/>
</dbReference>
<evidence type="ECO:0000256" key="7">
    <source>
        <dbReference type="ARBA" id="ARBA00023136"/>
    </source>
</evidence>
<comment type="function">
    <text evidence="9">The M ring may be actively involved in energy transduction.</text>
</comment>
<dbReference type="GO" id="GO:0071973">
    <property type="term" value="P:bacterial-type flagellum-dependent cell motility"/>
    <property type="evidence" value="ECO:0007669"/>
    <property type="project" value="InterPro"/>
</dbReference>
<evidence type="ECO:0000256" key="6">
    <source>
        <dbReference type="ARBA" id="ARBA00022989"/>
    </source>
</evidence>
<feature type="domain" description="Flagellar M-ring C-terminal" evidence="14">
    <location>
        <begin position="254"/>
        <end position="402"/>
    </location>
</feature>
<dbReference type="GO" id="GO:0009431">
    <property type="term" value="C:bacterial-type flagellum basal body, MS ring"/>
    <property type="evidence" value="ECO:0007669"/>
    <property type="project" value="InterPro"/>
</dbReference>
<dbReference type="GO" id="GO:0005886">
    <property type="term" value="C:plasma membrane"/>
    <property type="evidence" value="ECO:0007669"/>
    <property type="project" value="UniProtKB-SubCell"/>
</dbReference>
<evidence type="ECO:0000256" key="4">
    <source>
        <dbReference type="ARBA" id="ARBA00022475"/>
    </source>
</evidence>
<dbReference type="PIRSF" id="PIRSF004862">
    <property type="entry name" value="FliF"/>
    <property type="match status" value="1"/>
</dbReference>
<protein>
    <recommendedName>
        <fullName evidence="9">Flagellar M-ring protein</fullName>
    </recommendedName>
</protein>
<feature type="domain" description="Flagellar M-ring N-terminal" evidence="13">
    <location>
        <begin position="47"/>
        <end position="221"/>
    </location>
</feature>
<keyword evidence="15" id="KW-0969">Cilium</keyword>